<keyword evidence="1" id="KW-1133">Transmembrane helix</keyword>
<organism evidence="2 3">
    <name type="scientific">Filobasidium floriforme</name>
    <dbReference type="NCBI Taxonomy" id="5210"/>
    <lineage>
        <taxon>Eukaryota</taxon>
        <taxon>Fungi</taxon>
        <taxon>Dikarya</taxon>
        <taxon>Basidiomycota</taxon>
        <taxon>Agaricomycotina</taxon>
        <taxon>Tremellomycetes</taxon>
        <taxon>Filobasidiales</taxon>
        <taxon>Filobasidiaceae</taxon>
        <taxon>Filobasidium</taxon>
    </lineage>
</organism>
<reference evidence="2" key="1">
    <citation type="submission" date="2020-04" db="EMBL/GenBank/DDBJ databases">
        <title>Analysis of mating type loci in Filobasidium floriforme.</title>
        <authorList>
            <person name="Nowrousian M."/>
        </authorList>
    </citation>
    <scope>NUCLEOTIDE SEQUENCE</scope>
    <source>
        <strain evidence="2">CBS 6242</strain>
    </source>
</reference>
<evidence type="ECO:0000313" key="3">
    <source>
        <dbReference type="Proteomes" id="UP000812966"/>
    </source>
</evidence>
<evidence type="ECO:0000256" key="1">
    <source>
        <dbReference type="SAM" id="Phobius"/>
    </source>
</evidence>
<dbReference type="EMBL" id="JABELV010000022">
    <property type="protein sequence ID" value="KAG7562996.1"/>
    <property type="molecule type" value="Genomic_DNA"/>
</dbReference>
<gene>
    <name evidence="2" type="ORF">FFLO_01554</name>
</gene>
<evidence type="ECO:0000313" key="2">
    <source>
        <dbReference type="EMBL" id="KAG7562996.1"/>
    </source>
</evidence>
<name>A0A8K0NS82_9TREE</name>
<dbReference type="AlphaFoldDB" id="A0A8K0NS82"/>
<dbReference type="Proteomes" id="UP000812966">
    <property type="component" value="Unassembled WGS sequence"/>
</dbReference>
<feature type="transmembrane region" description="Helical" evidence="1">
    <location>
        <begin position="154"/>
        <end position="172"/>
    </location>
</feature>
<accession>A0A8K0NS82</accession>
<keyword evidence="3" id="KW-1185">Reference proteome</keyword>
<feature type="transmembrane region" description="Helical" evidence="1">
    <location>
        <begin position="244"/>
        <end position="268"/>
    </location>
</feature>
<feature type="transmembrane region" description="Helical" evidence="1">
    <location>
        <begin position="94"/>
        <end position="115"/>
    </location>
</feature>
<keyword evidence="1" id="KW-0812">Transmembrane</keyword>
<keyword evidence="1" id="KW-0472">Membrane</keyword>
<comment type="caution">
    <text evidence="2">The sequence shown here is derived from an EMBL/GenBank/DDBJ whole genome shotgun (WGS) entry which is preliminary data.</text>
</comment>
<feature type="transmembrane region" description="Helical" evidence="1">
    <location>
        <begin position="21"/>
        <end position="44"/>
    </location>
</feature>
<sequence length="283" mass="31306">MADDKRRLSGPENYSDRFWIMICRIWCFISVLIMILVIVAESIILNNSMQRYHDIYGNSYPSRGYDRDPSGPQSGYVALTNVPKHVGSLVFSSAFQVSLILFAAFVGLGDLALVYKSPDNGAYRGMQTFKGTHLSAPLRYEDTYKPRQSIREPFFIVSLALLKLFIGCAYMSQSFYGISTGDNDNNGANNVYYRSLTERCEGVNCNSGGSGYYYGGDSSGSAGYSYSYGHDGNNNGGGNQGTDVQLFCLWAGFILLGSVPLTFGFQAFSYQAQMNDKRWAETA</sequence>
<protein>
    <submittedName>
        <fullName evidence="2">Uncharacterized protein</fullName>
    </submittedName>
</protein>
<proteinExistence type="predicted"/>